<accession>A0A380CRG8</accession>
<dbReference type="Proteomes" id="UP000254956">
    <property type="component" value="Unassembled WGS sequence"/>
</dbReference>
<feature type="domain" description="Activator of Hsp90 ATPase homologue 1/2-like C-terminal" evidence="2">
    <location>
        <begin position="22"/>
        <end position="104"/>
    </location>
</feature>
<name>A0A380CRG8_9STAP</name>
<dbReference type="EMBL" id="BKAV01000005">
    <property type="protein sequence ID" value="GEP99850.1"/>
    <property type="molecule type" value="Genomic_DNA"/>
</dbReference>
<dbReference type="Gene3D" id="3.30.530.20">
    <property type="match status" value="1"/>
</dbReference>
<comment type="similarity">
    <text evidence="1">Belongs to the AHA1 family.</text>
</comment>
<evidence type="ECO:0000313" key="3">
    <source>
        <dbReference type="EMBL" id="GEP99850.1"/>
    </source>
</evidence>
<proteinExistence type="inferred from homology"/>
<dbReference type="GeneID" id="97288635"/>
<sequence length="159" mass="18705">MDIKYSQDDNGAYQTAKTYIEATPQTVFKYLSTTEGIQQWFPQLEVDERAVGGHIYFHLEGDNYETMHITEFAEDQRISYTWDVGEVKFQLEADNNSTILTLEEYLPYTFPHIILDFAGWQFQLDNVKHVIEQGEPIDQQNLDFENKKFEIAQHLNIEQ</sequence>
<dbReference type="SUPFAM" id="SSF55961">
    <property type="entry name" value="Bet v1-like"/>
    <property type="match status" value="1"/>
</dbReference>
<dbReference type="EMBL" id="UGZE01000001">
    <property type="protein sequence ID" value="SUJ26007.1"/>
    <property type="molecule type" value="Genomic_DNA"/>
</dbReference>
<dbReference type="AlphaFoldDB" id="A0A380CRG8"/>
<reference evidence="3 6" key="2">
    <citation type="submission" date="2019-07" db="EMBL/GenBank/DDBJ databases">
        <title>Whole genome shotgun sequence of Staphylococcus arlettae NBRC 109765.</title>
        <authorList>
            <person name="Hosoyama A."/>
            <person name="Uohara A."/>
            <person name="Ohji S."/>
            <person name="Ichikawa N."/>
        </authorList>
    </citation>
    <scope>NUCLEOTIDE SEQUENCE [LARGE SCALE GENOMIC DNA]</scope>
    <source>
        <strain evidence="3 6">NBRC 109765</strain>
    </source>
</reference>
<evidence type="ECO:0000256" key="1">
    <source>
        <dbReference type="ARBA" id="ARBA00006817"/>
    </source>
</evidence>
<dbReference type="Proteomes" id="UP000321598">
    <property type="component" value="Unassembled WGS sequence"/>
</dbReference>
<dbReference type="Pfam" id="PF08327">
    <property type="entry name" value="AHSA1"/>
    <property type="match status" value="1"/>
</dbReference>
<dbReference type="OrthoDB" id="9803476at2"/>
<dbReference type="RefSeq" id="WP_002509500.1">
    <property type="nucleotide sequence ID" value="NZ_AP019698.1"/>
</dbReference>
<dbReference type="STRING" id="1212545.SARL_03761"/>
<evidence type="ECO:0000313" key="5">
    <source>
        <dbReference type="Proteomes" id="UP000254956"/>
    </source>
</evidence>
<evidence type="ECO:0000313" key="4">
    <source>
        <dbReference type="EMBL" id="SUJ26007.1"/>
    </source>
</evidence>
<protein>
    <submittedName>
        <fullName evidence="4">Activator of Hsp90 ATPase homolog 1-like protein</fullName>
    </submittedName>
</protein>
<reference evidence="4 5" key="1">
    <citation type="submission" date="2018-06" db="EMBL/GenBank/DDBJ databases">
        <authorList>
            <consortium name="Pathogen Informatics"/>
            <person name="Doyle S."/>
        </authorList>
    </citation>
    <scope>NUCLEOTIDE SEQUENCE [LARGE SCALE GENOMIC DNA]</scope>
    <source>
        <strain evidence="4 5">NCTC12413</strain>
    </source>
</reference>
<evidence type="ECO:0000259" key="2">
    <source>
        <dbReference type="Pfam" id="PF08327"/>
    </source>
</evidence>
<dbReference type="InterPro" id="IPR023393">
    <property type="entry name" value="START-like_dom_sf"/>
</dbReference>
<organism evidence="4 5">
    <name type="scientific">Staphylococcus arlettae</name>
    <dbReference type="NCBI Taxonomy" id="29378"/>
    <lineage>
        <taxon>Bacteria</taxon>
        <taxon>Bacillati</taxon>
        <taxon>Bacillota</taxon>
        <taxon>Bacilli</taxon>
        <taxon>Bacillales</taxon>
        <taxon>Staphylococcaceae</taxon>
        <taxon>Staphylococcus</taxon>
    </lineage>
</organism>
<dbReference type="InterPro" id="IPR013538">
    <property type="entry name" value="ASHA1/2-like_C"/>
</dbReference>
<gene>
    <name evidence="4" type="ORF">NCTC12413_02354</name>
    <name evidence="3" type="ORF">SAR03_08880</name>
</gene>
<keyword evidence="6" id="KW-1185">Reference proteome</keyword>
<evidence type="ECO:0000313" key="6">
    <source>
        <dbReference type="Proteomes" id="UP000321598"/>
    </source>
</evidence>